<feature type="domain" description="PPM-type phosphatase" evidence="2">
    <location>
        <begin position="172"/>
        <end position="428"/>
    </location>
</feature>
<dbReference type="InterPro" id="IPR015655">
    <property type="entry name" value="PP2C"/>
</dbReference>
<dbReference type="PROSITE" id="PS51746">
    <property type="entry name" value="PPM_2"/>
    <property type="match status" value="1"/>
</dbReference>
<protein>
    <submittedName>
        <fullName evidence="3">Protein phosphatase 2C domain-containing protein</fullName>
    </submittedName>
</protein>
<dbReference type="Pfam" id="PF13672">
    <property type="entry name" value="PP2C_2"/>
    <property type="match status" value="1"/>
</dbReference>
<dbReference type="RefSeq" id="WP_344063293.1">
    <property type="nucleotide sequence ID" value="NZ_BAAAPN010000029.1"/>
</dbReference>
<feature type="region of interest" description="Disordered" evidence="1">
    <location>
        <begin position="443"/>
        <end position="493"/>
    </location>
</feature>
<feature type="region of interest" description="Disordered" evidence="1">
    <location>
        <begin position="33"/>
        <end position="118"/>
    </location>
</feature>
<dbReference type="InterPro" id="IPR001932">
    <property type="entry name" value="PPM-type_phosphatase-like_dom"/>
</dbReference>
<keyword evidence="4" id="KW-1185">Reference proteome</keyword>
<accession>A0ABP4WEH8</accession>
<evidence type="ECO:0000313" key="4">
    <source>
        <dbReference type="Proteomes" id="UP001501475"/>
    </source>
</evidence>
<proteinExistence type="predicted"/>
<dbReference type="Gene3D" id="3.60.40.10">
    <property type="entry name" value="PPM-type phosphatase domain"/>
    <property type="match status" value="1"/>
</dbReference>
<dbReference type="EMBL" id="BAAAPN010000029">
    <property type="protein sequence ID" value="GAA1752933.1"/>
    <property type="molecule type" value="Genomic_DNA"/>
</dbReference>
<dbReference type="PANTHER" id="PTHR13832:SF860">
    <property type="entry name" value="PROTEIN PHOSPHATASE PHPP"/>
    <property type="match status" value="1"/>
</dbReference>
<dbReference type="CDD" id="cd00143">
    <property type="entry name" value="PP2Cc"/>
    <property type="match status" value="1"/>
</dbReference>
<comment type="caution">
    <text evidence="3">The sequence shown here is derived from an EMBL/GenBank/DDBJ whole genome shotgun (WGS) entry which is preliminary data.</text>
</comment>
<dbReference type="SMART" id="SM00332">
    <property type="entry name" value="PP2Cc"/>
    <property type="match status" value="1"/>
</dbReference>
<dbReference type="SUPFAM" id="SSF81606">
    <property type="entry name" value="PP2C-like"/>
    <property type="match status" value="1"/>
</dbReference>
<name>A0ABP4WEH8_9MICO</name>
<reference evidence="4" key="1">
    <citation type="journal article" date="2019" name="Int. J. Syst. Evol. Microbiol.">
        <title>The Global Catalogue of Microorganisms (GCM) 10K type strain sequencing project: providing services to taxonomists for standard genome sequencing and annotation.</title>
        <authorList>
            <consortium name="The Broad Institute Genomics Platform"/>
            <consortium name="The Broad Institute Genome Sequencing Center for Infectious Disease"/>
            <person name="Wu L."/>
            <person name="Ma J."/>
        </authorList>
    </citation>
    <scope>NUCLEOTIDE SEQUENCE [LARGE SCALE GENOMIC DNA]</scope>
    <source>
        <strain evidence="4">JCM 15591</strain>
    </source>
</reference>
<evidence type="ECO:0000313" key="3">
    <source>
        <dbReference type="EMBL" id="GAA1752933.1"/>
    </source>
</evidence>
<organism evidence="3 4">
    <name type="scientific">Nostocoides vanveenii</name>
    <dbReference type="NCBI Taxonomy" id="330835"/>
    <lineage>
        <taxon>Bacteria</taxon>
        <taxon>Bacillati</taxon>
        <taxon>Actinomycetota</taxon>
        <taxon>Actinomycetes</taxon>
        <taxon>Micrococcales</taxon>
        <taxon>Intrasporangiaceae</taxon>
        <taxon>Nostocoides</taxon>
    </lineage>
</organism>
<gene>
    <name evidence="3" type="ORF">GCM10009810_11110</name>
</gene>
<evidence type="ECO:0000259" key="2">
    <source>
        <dbReference type="PROSITE" id="PS51746"/>
    </source>
</evidence>
<dbReference type="Proteomes" id="UP001501475">
    <property type="component" value="Unassembled WGS sequence"/>
</dbReference>
<dbReference type="PANTHER" id="PTHR13832">
    <property type="entry name" value="PROTEIN PHOSPHATASE 2C"/>
    <property type="match status" value="1"/>
</dbReference>
<dbReference type="InterPro" id="IPR036457">
    <property type="entry name" value="PPM-type-like_dom_sf"/>
</dbReference>
<sequence>MTDVLCPSCSAANPAGSQFCEACGADLFPGGSGGAATAGGPRDSSAAGVAGRLTPPSWQSGGLPAQHATGDGTGPGPSGPAPVSAGNVDPAALPSPQRAATPAPPIAGEESPLDIGWTGVVPGGTNPYDAAPVSVPCVACGVGVYADGYCDNCGSKEPNPRDHLEESPAPWVAGVSDIGRRHSRNEDALALTAEAEHGSRALLVVCDGVSNTTDSDKASLAAVRAARTVLDQPLAVGAGTPEATAAAAVKRLGDAVAAASKAVVAVAGPEDPAPPSCTFTGAIVVGDTAYVGNVGDSRIYWLPDAGPGARQLSRDDSVAADRIASGVERKEAETGPMAHSITRWLGSDQPDDVTPHTQVVTLAEPGWLLLCSDGLWNYCSEAADLRALVTNTLAAGTAPEPLALARSLVDFANNAGGVDNITVALARVGPPPEPIVVAAQASEAALPATDPTPSSAEVAPADPRKPAGPDTPATPDLAGSTQQEGGSRGDIHG</sequence>
<dbReference type="SMART" id="SM00331">
    <property type="entry name" value="PP2C_SIG"/>
    <property type="match status" value="1"/>
</dbReference>
<evidence type="ECO:0000256" key="1">
    <source>
        <dbReference type="SAM" id="MobiDB-lite"/>
    </source>
</evidence>